<protein>
    <submittedName>
        <fullName evidence="7">ABC-2 type transport system ATP-binding protein</fullName>
    </submittedName>
</protein>
<feature type="region of interest" description="Disordered" evidence="5">
    <location>
        <begin position="303"/>
        <end position="524"/>
    </location>
</feature>
<dbReference type="SMART" id="SM00382">
    <property type="entry name" value="AAA"/>
    <property type="match status" value="1"/>
</dbReference>
<evidence type="ECO:0000256" key="4">
    <source>
        <dbReference type="ARBA" id="ARBA00022840"/>
    </source>
</evidence>
<dbReference type="GO" id="GO:0016887">
    <property type="term" value="F:ATP hydrolysis activity"/>
    <property type="evidence" value="ECO:0007669"/>
    <property type="project" value="InterPro"/>
</dbReference>
<dbReference type="SUPFAM" id="SSF52540">
    <property type="entry name" value="P-loop containing nucleoside triphosphate hydrolases"/>
    <property type="match status" value="1"/>
</dbReference>
<keyword evidence="2" id="KW-0813">Transport</keyword>
<comment type="caution">
    <text evidence="7">The sequence shown here is derived from an EMBL/GenBank/DDBJ whole genome shotgun (WGS) entry which is preliminary data.</text>
</comment>
<proteinExistence type="inferred from homology"/>
<feature type="compositionally biased region" description="Gly residues" evidence="5">
    <location>
        <begin position="510"/>
        <end position="524"/>
    </location>
</feature>
<dbReference type="RefSeq" id="WP_376774621.1">
    <property type="nucleotide sequence ID" value="NZ_BAABAI010000004.1"/>
</dbReference>
<keyword evidence="4 7" id="KW-0067">ATP-binding</keyword>
<keyword evidence="3" id="KW-0547">Nucleotide-binding</keyword>
<gene>
    <name evidence="7" type="ORF">F4559_000623</name>
</gene>
<name>A0A7W7SYG1_9PSEU</name>
<comment type="similarity">
    <text evidence="1">Belongs to the ABC transporter superfamily.</text>
</comment>
<dbReference type="InterPro" id="IPR003439">
    <property type="entry name" value="ABC_transporter-like_ATP-bd"/>
</dbReference>
<dbReference type="InterPro" id="IPR003593">
    <property type="entry name" value="AAA+_ATPase"/>
</dbReference>
<feature type="compositionally biased region" description="Polar residues" evidence="5">
    <location>
        <begin position="427"/>
        <end position="438"/>
    </location>
</feature>
<dbReference type="PROSITE" id="PS00211">
    <property type="entry name" value="ABC_TRANSPORTER_1"/>
    <property type="match status" value="1"/>
</dbReference>
<accession>A0A7W7SYG1</accession>
<evidence type="ECO:0000256" key="1">
    <source>
        <dbReference type="ARBA" id="ARBA00005417"/>
    </source>
</evidence>
<dbReference type="PANTHER" id="PTHR43335">
    <property type="entry name" value="ABC TRANSPORTER, ATP-BINDING PROTEIN"/>
    <property type="match status" value="1"/>
</dbReference>
<evidence type="ECO:0000256" key="5">
    <source>
        <dbReference type="SAM" id="MobiDB-lite"/>
    </source>
</evidence>
<dbReference type="AlphaFoldDB" id="A0A7W7SYG1"/>
<evidence type="ECO:0000259" key="6">
    <source>
        <dbReference type="PROSITE" id="PS50893"/>
    </source>
</evidence>
<feature type="compositionally biased region" description="Low complexity" evidence="5">
    <location>
        <begin position="316"/>
        <end position="331"/>
    </location>
</feature>
<feature type="domain" description="ABC transporter" evidence="6">
    <location>
        <begin position="8"/>
        <end position="233"/>
    </location>
</feature>
<reference evidence="7 8" key="1">
    <citation type="submission" date="2020-08" db="EMBL/GenBank/DDBJ databases">
        <title>Sequencing the genomes of 1000 actinobacteria strains.</title>
        <authorList>
            <person name="Klenk H.-P."/>
        </authorList>
    </citation>
    <scope>NUCLEOTIDE SEQUENCE [LARGE SCALE GENOMIC DNA]</scope>
    <source>
        <strain evidence="7 8">DSM 45084</strain>
    </source>
</reference>
<keyword evidence="8" id="KW-1185">Reference proteome</keyword>
<dbReference type="PROSITE" id="PS50893">
    <property type="entry name" value="ABC_TRANSPORTER_2"/>
    <property type="match status" value="1"/>
</dbReference>
<evidence type="ECO:0000313" key="8">
    <source>
        <dbReference type="Proteomes" id="UP000542674"/>
    </source>
</evidence>
<feature type="compositionally biased region" description="Low complexity" evidence="5">
    <location>
        <begin position="400"/>
        <end position="415"/>
    </location>
</feature>
<evidence type="ECO:0000256" key="2">
    <source>
        <dbReference type="ARBA" id="ARBA00022448"/>
    </source>
</evidence>
<dbReference type="Pfam" id="PF00005">
    <property type="entry name" value="ABC_tran"/>
    <property type="match status" value="1"/>
</dbReference>
<evidence type="ECO:0000313" key="7">
    <source>
        <dbReference type="EMBL" id="MBB4963264.1"/>
    </source>
</evidence>
<dbReference type="Gene3D" id="3.40.50.300">
    <property type="entry name" value="P-loop containing nucleotide triphosphate hydrolases"/>
    <property type="match status" value="1"/>
</dbReference>
<evidence type="ECO:0000256" key="3">
    <source>
        <dbReference type="ARBA" id="ARBA00022741"/>
    </source>
</evidence>
<dbReference type="GO" id="GO:0005524">
    <property type="term" value="F:ATP binding"/>
    <property type="evidence" value="ECO:0007669"/>
    <property type="project" value="UniProtKB-KW"/>
</dbReference>
<dbReference type="EMBL" id="JACHJS010000001">
    <property type="protein sequence ID" value="MBB4963264.1"/>
    <property type="molecule type" value="Genomic_DNA"/>
</dbReference>
<dbReference type="Proteomes" id="UP000542674">
    <property type="component" value="Unassembled WGS sequence"/>
</dbReference>
<dbReference type="InterPro" id="IPR027417">
    <property type="entry name" value="P-loop_NTPase"/>
</dbReference>
<feature type="compositionally biased region" description="Pro residues" evidence="5">
    <location>
        <begin position="497"/>
        <end position="509"/>
    </location>
</feature>
<feature type="compositionally biased region" description="Basic and acidic residues" evidence="5">
    <location>
        <begin position="481"/>
        <end position="494"/>
    </location>
</feature>
<sequence length="524" mass="54239">MHDGTGRIVVQNLTKQFGPVAAVQNLSFTVEPGTVTGFLGPNGAGKTTTLRMLLGLVTPTSGVGLINGRPFHQLGNPARVVGAVLEAQGFHPRRTARNHLRVYAAAIGVPDQQADRVLELVGLGAAADRRAGGFSLGMKQRLALATALLGDPQILVLDEPANGLDPEGIAWLRQFLQSYARSGRTVLISSHLLAEVEQTVDQVVIVSRGQTMFYGPLENLRAGREGRVLVQPSDIPALVKALQEAGITNLEQAPDGRIAVVGGDAKRIADVALQAGVSIYGIQEEKVDLEQLFFQLTNGQYTGQGPYGQQPPPGPHYAAPAGYAPQGQVPPGYAPPPGYAQPGFPAPDQSGYAPPPGGYAPPQPGFPPPDQSGYARQTGYAPPPLPSGNAQPGFPAPDQSGYGAPGPSGYAPTAPDQSGYTRPVTPEQPTQAVEQSGYTRPVTPEQPGFPSSDQAGHPTQVVDRSGAVTPDQSGFPTAEQAGDRPGDPASDRTAPDPVVPPGEAPPPDGQPGGQRNQGGLGGGA</sequence>
<dbReference type="PANTHER" id="PTHR43335:SF4">
    <property type="entry name" value="ABC TRANSPORTER, ATP-BINDING PROTEIN"/>
    <property type="match status" value="1"/>
</dbReference>
<dbReference type="InterPro" id="IPR017871">
    <property type="entry name" value="ABC_transporter-like_CS"/>
</dbReference>
<dbReference type="CDD" id="cd03268">
    <property type="entry name" value="ABC_BcrA_bacitracin_resist"/>
    <property type="match status" value="1"/>
</dbReference>
<organism evidence="7 8">
    <name type="scientific">Saccharothrix violaceirubra</name>
    <dbReference type="NCBI Taxonomy" id="413306"/>
    <lineage>
        <taxon>Bacteria</taxon>
        <taxon>Bacillati</taxon>
        <taxon>Actinomycetota</taxon>
        <taxon>Actinomycetes</taxon>
        <taxon>Pseudonocardiales</taxon>
        <taxon>Pseudonocardiaceae</taxon>
        <taxon>Saccharothrix</taxon>
    </lineage>
</organism>
<feature type="compositionally biased region" description="Pro residues" evidence="5">
    <location>
        <begin position="353"/>
        <end position="370"/>
    </location>
</feature>